<reference evidence="3" key="1">
    <citation type="submission" date="2023-02" db="EMBL/GenBank/DDBJ databases">
        <title>Genome of toxic invasive species Heracleum sosnowskyi carries increased number of genes despite the absence of recent whole-genome duplications.</title>
        <authorList>
            <person name="Schelkunov M."/>
            <person name="Shtratnikova V."/>
            <person name="Makarenko M."/>
            <person name="Klepikova A."/>
            <person name="Omelchenko D."/>
            <person name="Novikova G."/>
            <person name="Obukhova E."/>
            <person name="Bogdanov V."/>
            <person name="Penin A."/>
            <person name="Logacheva M."/>
        </authorList>
    </citation>
    <scope>NUCLEOTIDE SEQUENCE</scope>
    <source>
        <strain evidence="3">Hsosn_3</strain>
        <tissue evidence="3">Leaf</tissue>
    </source>
</reference>
<dbReference type="InterPro" id="IPR001680">
    <property type="entry name" value="WD40_rpt"/>
</dbReference>
<keyword evidence="2" id="KW-0812">Transmembrane</keyword>
<name>A0AAD8ND01_9APIA</name>
<dbReference type="PANTHER" id="PTHR19920:SF0">
    <property type="entry name" value="CYTOSOLIC IRON-SULFUR PROTEIN ASSEMBLY PROTEIN CIAO1-RELATED"/>
    <property type="match status" value="1"/>
</dbReference>
<keyword evidence="2" id="KW-0472">Membrane</keyword>
<dbReference type="InterPro" id="IPR015943">
    <property type="entry name" value="WD40/YVTN_repeat-like_dom_sf"/>
</dbReference>
<keyword evidence="4" id="KW-1185">Reference proteome</keyword>
<keyword evidence="1" id="KW-0853">WD repeat</keyword>
<dbReference type="PROSITE" id="PS50294">
    <property type="entry name" value="WD_REPEATS_REGION"/>
    <property type="match status" value="1"/>
</dbReference>
<protein>
    <submittedName>
        <fullName evidence="3">Uncharacterized protein</fullName>
    </submittedName>
</protein>
<dbReference type="PROSITE" id="PS50082">
    <property type="entry name" value="WD_REPEATS_2"/>
    <property type="match status" value="1"/>
</dbReference>
<dbReference type="GO" id="GO:0097361">
    <property type="term" value="C:cytosolic [4Fe-4S] assembly targeting complex"/>
    <property type="evidence" value="ECO:0007669"/>
    <property type="project" value="TreeGrafter"/>
</dbReference>
<dbReference type="SMART" id="SM00320">
    <property type="entry name" value="WD40"/>
    <property type="match status" value="2"/>
</dbReference>
<organism evidence="3 4">
    <name type="scientific">Heracleum sosnowskyi</name>
    <dbReference type="NCBI Taxonomy" id="360622"/>
    <lineage>
        <taxon>Eukaryota</taxon>
        <taxon>Viridiplantae</taxon>
        <taxon>Streptophyta</taxon>
        <taxon>Embryophyta</taxon>
        <taxon>Tracheophyta</taxon>
        <taxon>Spermatophyta</taxon>
        <taxon>Magnoliopsida</taxon>
        <taxon>eudicotyledons</taxon>
        <taxon>Gunneridae</taxon>
        <taxon>Pentapetalae</taxon>
        <taxon>asterids</taxon>
        <taxon>campanulids</taxon>
        <taxon>Apiales</taxon>
        <taxon>Apiaceae</taxon>
        <taxon>Apioideae</taxon>
        <taxon>apioid superclade</taxon>
        <taxon>Tordylieae</taxon>
        <taxon>Tordyliinae</taxon>
        <taxon>Heracleum</taxon>
    </lineage>
</organism>
<evidence type="ECO:0000256" key="1">
    <source>
        <dbReference type="PROSITE-ProRule" id="PRU00221"/>
    </source>
</evidence>
<evidence type="ECO:0000313" key="3">
    <source>
        <dbReference type="EMBL" id="KAK1405304.1"/>
    </source>
</evidence>
<dbReference type="Pfam" id="PF00400">
    <property type="entry name" value="WD40"/>
    <property type="match status" value="2"/>
</dbReference>
<dbReference type="Gene3D" id="2.130.10.10">
    <property type="entry name" value="YVTN repeat-like/Quinoprotein amine dehydrogenase"/>
    <property type="match status" value="1"/>
</dbReference>
<dbReference type="InterPro" id="IPR036322">
    <property type="entry name" value="WD40_repeat_dom_sf"/>
</dbReference>
<dbReference type="PANTHER" id="PTHR19920">
    <property type="entry name" value="WD40 PROTEIN CIAO1"/>
    <property type="match status" value="1"/>
</dbReference>
<gene>
    <name evidence="3" type="ORF">POM88_004909</name>
</gene>
<feature type="transmembrane region" description="Helical" evidence="2">
    <location>
        <begin position="12"/>
        <end position="31"/>
    </location>
</feature>
<dbReference type="AlphaFoldDB" id="A0AAD8ND01"/>
<dbReference type="EMBL" id="JAUIZM010000001">
    <property type="protein sequence ID" value="KAK1405304.1"/>
    <property type="molecule type" value="Genomic_DNA"/>
</dbReference>
<comment type="caution">
    <text evidence="3">The sequence shown here is derived from an EMBL/GenBank/DDBJ whole genome shotgun (WGS) entry which is preliminary data.</text>
</comment>
<sequence>MVTSRYGVQRGCSLVVAINLGNIFTLYLAIISEQFSQSIGQDAIITAKEQLLLGQRMVRFIYLKRIAMVWSGKDLMLTLNIGNLLKIWKDTCLKSALYLLTPLETKWLLLERMQSGGGCQPWEHLYTLPGYHKRTIFSVHWSSEGTIATGAADGAIYLFEENRDGLSQERRGAMKTRCSWPPSRSPSYRQETLCKLFLTKEKANETEVTAVQWAPEEIGLLASSSDDGTVKIWKLTYHHIYMCSKYAIHSNVVQYQRM</sequence>
<dbReference type="GO" id="GO:0016226">
    <property type="term" value="P:iron-sulfur cluster assembly"/>
    <property type="evidence" value="ECO:0007669"/>
    <property type="project" value="TreeGrafter"/>
</dbReference>
<proteinExistence type="predicted"/>
<reference evidence="3" key="2">
    <citation type="submission" date="2023-05" db="EMBL/GenBank/DDBJ databases">
        <authorList>
            <person name="Schelkunov M.I."/>
        </authorList>
    </citation>
    <scope>NUCLEOTIDE SEQUENCE</scope>
    <source>
        <strain evidence="3">Hsosn_3</strain>
        <tissue evidence="3">Leaf</tissue>
    </source>
</reference>
<keyword evidence="2" id="KW-1133">Transmembrane helix</keyword>
<dbReference type="Proteomes" id="UP001237642">
    <property type="component" value="Unassembled WGS sequence"/>
</dbReference>
<feature type="repeat" description="WD" evidence="1">
    <location>
        <begin position="201"/>
        <end position="235"/>
    </location>
</feature>
<dbReference type="SUPFAM" id="SSF50978">
    <property type="entry name" value="WD40 repeat-like"/>
    <property type="match status" value="1"/>
</dbReference>
<evidence type="ECO:0000256" key="2">
    <source>
        <dbReference type="SAM" id="Phobius"/>
    </source>
</evidence>
<evidence type="ECO:0000313" key="4">
    <source>
        <dbReference type="Proteomes" id="UP001237642"/>
    </source>
</evidence>
<accession>A0AAD8ND01</accession>